<dbReference type="SUPFAM" id="SSF55729">
    <property type="entry name" value="Acyl-CoA N-acyltransferases (Nat)"/>
    <property type="match status" value="1"/>
</dbReference>
<accession>A0ABR2Y6Q2</accession>
<dbReference type="Proteomes" id="UP001465668">
    <property type="component" value="Unassembled WGS sequence"/>
</dbReference>
<organism evidence="3 4">
    <name type="scientific">Seiridium cardinale</name>
    <dbReference type="NCBI Taxonomy" id="138064"/>
    <lineage>
        <taxon>Eukaryota</taxon>
        <taxon>Fungi</taxon>
        <taxon>Dikarya</taxon>
        <taxon>Ascomycota</taxon>
        <taxon>Pezizomycotina</taxon>
        <taxon>Sordariomycetes</taxon>
        <taxon>Xylariomycetidae</taxon>
        <taxon>Amphisphaeriales</taxon>
        <taxon>Sporocadaceae</taxon>
        <taxon>Seiridium</taxon>
    </lineage>
</organism>
<feature type="region of interest" description="Disordered" evidence="2">
    <location>
        <begin position="320"/>
        <end position="339"/>
    </location>
</feature>
<dbReference type="InterPro" id="IPR016181">
    <property type="entry name" value="Acyl_CoA_acyltransferase"/>
</dbReference>
<feature type="region of interest" description="Disordered" evidence="2">
    <location>
        <begin position="95"/>
        <end position="157"/>
    </location>
</feature>
<evidence type="ECO:0000256" key="2">
    <source>
        <dbReference type="SAM" id="MobiDB-lite"/>
    </source>
</evidence>
<evidence type="ECO:0000313" key="3">
    <source>
        <dbReference type="EMBL" id="KAK9781803.1"/>
    </source>
</evidence>
<feature type="coiled-coil region" evidence="1">
    <location>
        <begin position="538"/>
        <end position="570"/>
    </location>
</feature>
<gene>
    <name evidence="3" type="ORF">SCAR479_01674</name>
</gene>
<feature type="region of interest" description="Disordered" evidence="2">
    <location>
        <begin position="174"/>
        <end position="288"/>
    </location>
</feature>
<feature type="compositionally biased region" description="Polar residues" evidence="2">
    <location>
        <begin position="115"/>
        <end position="134"/>
    </location>
</feature>
<dbReference type="EMBL" id="JARVKM010000003">
    <property type="protein sequence ID" value="KAK9781803.1"/>
    <property type="molecule type" value="Genomic_DNA"/>
</dbReference>
<proteinExistence type="predicted"/>
<evidence type="ECO:0008006" key="5">
    <source>
        <dbReference type="Google" id="ProtNLM"/>
    </source>
</evidence>
<feature type="region of interest" description="Disordered" evidence="2">
    <location>
        <begin position="426"/>
        <end position="446"/>
    </location>
</feature>
<protein>
    <recommendedName>
        <fullName evidence="5">N-acetyltransferase domain-containing protein</fullName>
    </recommendedName>
</protein>
<keyword evidence="4" id="KW-1185">Reference proteome</keyword>
<dbReference type="CDD" id="cd04301">
    <property type="entry name" value="NAT_SF"/>
    <property type="match status" value="1"/>
</dbReference>
<dbReference type="Gene3D" id="3.40.630.30">
    <property type="match status" value="1"/>
</dbReference>
<evidence type="ECO:0000256" key="1">
    <source>
        <dbReference type="SAM" id="Coils"/>
    </source>
</evidence>
<evidence type="ECO:0000313" key="4">
    <source>
        <dbReference type="Proteomes" id="UP001465668"/>
    </source>
</evidence>
<feature type="compositionally biased region" description="Polar residues" evidence="2">
    <location>
        <begin position="237"/>
        <end position="252"/>
    </location>
</feature>
<comment type="caution">
    <text evidence="3">The sequence shown here is derived from an EMBL/GenBank/DDBJ whole genome shotgun (WGS) entry which is preliminary data.</text>
</comment>
<reference evidence="3 4" key="1">
    <citation type="submission" date="2024-02" db="EMBL/GenBank/DDBJ databases">
        <title>First draft genome assembly of two strains of Seiridium cardinale.</title>
        <authorList>
            <person name="Emiliani G."/>
            <person name="Scali E."/>
        </authorList>
    </citation>
    <scope>NUCLEOTIDE SEQUENCE [LARGE SCALE GENOMIC DNA]</scope>
    <source>
        <strain evidence="3 4">BM-138-000479</strain>
    </source>
</reference>
<name>A0ABR2Y6Q2_9PEZI</name>
<feature type="compositionally biased region" description="Basic and acidic residues" evidence="2">
    <location>
        <begin position="206"/>
        <end position="215"/>
    </location>
</feature>
<sequence length="815" mass="91917">MEPPRRMWVDPWEARYDCKPASGDDELSAKQCPIESEANPEHCVLGYDGEETAMGKQPKLNSDHFSRETSVRVTVNTITNTRSTVNTRVAYVSTNSSRPRNQLNESRWATGKKAQGSTTAKGDRATSCSKTVLSNERHTDHPQVHGQSGTAVHPQQLAKPVQITLQDRTDLEENPQYVPPHLRQDLAGHVPSPPSKTTVSITSDHGAVDHRHENVLGDSSSQYRKLATTGDGDDLSATAQPTKSAITPSPTLSHHADEPLGNNRPGLRDTSPGFDHSTDGAGRAQQVAQNPVTSNLPKLAPHLRSLHAKIAAGQIRPNYERSNSQHSQSDAIAESAQSIPAVHTQSATALTTEALHSIEMMQKNAIVVEDASLSSNACRGTPITSLDDSLTFEDANDSDFDPNTMIKDMRGEEPRETWDNQDWNATRRARPKRKDWESETNVSDISNESERSAFARPDTFLHRFVRTWLEHVPRVEGNLFSVSTAHASEHHGINPVNYQALSPIKAAKTIPHRYGVDDFRIQNKAQNQTANQSTERWLKQRETEKAQEQRRQRELEIKQQQLEMAEAKAKRGNPFLCRVPAYFRPATEGDMKDVARIYNQEVCQGWRALDQEPQTVAAFTQFLQFCRVEKIPFVVAMSEYRNPNIPIHEAGHRVIGFAFLDVASRGVFGSTKSNGKHSARMFVMVDPDFRRHRVGTALIDRILIIMSRGYLPKEFSYQFENPDRDPTYSPELYNPRQWRTVQLEIFIQNLGNVATTIEGDEFKFIRDWLRIDFQFTLDMHTSNYGIADRHGQMLLDRVVFEHRCGDSDRNWDPQD</sequence>
<feature type="compositionally biased region" description="Polar residues" evidence="2">
    <location>
        <begin position="95"/>
        <end position="107"/>
    </location>
</feature>
<keyword evidence="1" id="KW-0175">Coiled coil</keyword>